<dbReference type="InterPro" id="IPR039387">
    <property type="entry name" value="3_4-PCD"/>
</dbReference>
<dbReference type="PROSITE" id="PS51318">
    <property type="entry name" value="TAT"/>
    <property type="match status" value="1"/>
</dbReference>
<evidence type="ECO:0000259" key="4">
    <source>
        <dbReference type="PROSITE" id="PS00083"/>
    </source>
</evidence>
<dbReference type="KEGG" id="ahel:Q31a_11500"/>
<keyword evidence="2 5" id="KW-0223">Dioxygenase</keyword>
<dbReference type="Pfam" id="PF00775">
    <property type="entry name" value="Dioxygenase_C"/>
    <property type="match status" value="1"/>
</dbReference>
<evidence type="ECO:0000313" key="6">
    <source>
        <dbReference type="Proteomes" id="UP000318017"/>
    </source>
</evidence>
<evidence type="ECO:0000256" key="3">
    <source>
        <dbReference type="ARBA" id="ARBA00023002"/>
    </source>
</evidence>
<reference evidence="5 6" key="1">
    <citation type="submission" date="2019-02" db="EMBL/GenBank/DDBJ databases">
        <title>Deep-cultivation of Planctomycetes and their phenomic and genomic characterization uncovers novel biology.</title>
        <authorList>
            <person name="Wiegand S."/>
            <person name="Jogler M."/>
            <person name="Boedeker C."/>
            <person name="Pinto D."/>
            <person name="Vollmers J."/>
            <person name="Rivas-Marin E."/>
            <person name="Kohn T."/>
            <person name="Peeters S.H."/>
            <person name="Heuer A."/>
            <person name="Rast P."/>
            <person name="Oberbeckmann S."/>
            <person name="Bunk B."/>
            <person name="Jeske O."/>
            <person name="Meyerdierks A."/>
            <person name="Storesund J.E."/>
            <person name="Kallscheuer N."/>
            <person name="Luecker S."/>
            <person name="Lage O.M."/>
            <person name="Pohl T."/>
            <person name="Merkel B.J."/>
            <person name="Hornburger P."/>
            <person name="Mueller R.-W."/>
            <person name="Bruemmer F."/>
            <person name="Labrenz M."/>
            <person name="Spormann A.M."/>
            <person name="Op den Camp H."/>
            <person name="Overmann J."/>
            <person name="Amann R."/>
            <person name="Jetten M.S.M."/>
            <person name="Mascher T."/>
            <person name="Medema M.H."/>
            <person name="Devos D.P."/>
            <person name="Kaster A.-K."/>
            <person name="Ovreas L."/>
            <person name="Rohde M."/>
            <person name="Galperin M.Y."/>
            <person name="Jogler C."/>
        </authorList>
    </citation>
    <scope>NUCLEOTIDE SEQUENCE [LARGE SCALE GENOMIC DNA]</scope>
    <source>
        <strain evidence="5 6">Q31a</strain>
    </source>
</reference>
<dbReference type="PANTHER" id="PTHR33711:SF9">
    <property type="entry name" value="PROTOCATECHUATE 3,4-DIOXYGENASE ALPHA CHAIN"/>
    <property type="match status" value="1"/>
</dbReference>
<dbReference type="InterPro" id="IPR015889">
    <property type="entry name" value="Intradiol_dOase_core"/>
</dbReference>
<keyword evidence="6" id="KW-1185">Reference proteome</keyword>
<name>A0A518G2P1_9BACT</name>
<dbReference type="AlphaFoldDB" id="A0A518G2P1"/>
<evidence type="ECO:0000256" key="1">
    <source>
        <dbReference type="ARBA" id="ARBA00007825"/>
    </source>
</evidence>
<feature type="domain" description="Intradiol ring-cleavage dioxygenases" evidence="4">
    <location>
        <begin position="91"/>
        <end position="119"/>
    </location>
</feature>
<protein>
    <submittedName>
        <fullName evidence="5">Protocatechuate 3,4-dioxygenase beta chain</fullName>
        <ecNumber evidence="5">1.13.11.3</ecNumber>
    </submittedName>
</protein>
<dbReference type="Proteomes" id="UP000318017">
    <property type="component" value="Chromosome"/>
</dbReference>
<dbReference type="GO" id="GO:0008199">
    <property type="term" value="F:ferric iron binding"/>
    <property type="evidence" value="ECO:0007669"/>
    <property type="project" value="InterPro"/>
</dbReference>
<evidence type="ECO:0000313" key="5">
    <source>
        <dbReference type="EMBL" id="QDV22858.1"/>
    </source>
</evidence>
<dbReference type="GO" id="GO:0018578">
    <property type="term" value="F:protocatechuate 3,4-dioxygenase activity"/>
    <property type="evidence" value="ECO:0007669"/>
    <property type="project" value="UniProtKB-EC"/>
</dbReference>
<proteinExistence type="inferred from homology"/>
<evidence type="ECO:0000256" key="2">
    <source>
        <dbReference type="ARBA" id="ARBA00022964"/>
    </source>
</evidence>
<dbReference type="RefSeq" id="WP_315851648.1">
    <property type="nucleotide sequence ID" value="NZ_CP036298.1"/>
</dbReference>
<keyword evidence="3 5" id="KW-0560">Oxidoreductase</keyword>
<accession>A0A518G2P1</accession>
<sequence>MTSRSTRTVQDVLAATPHTMLSPFSRRSFTRYAALGAALLTTRGAFAEELTGTPGMTEGPFYPDKLPLDTDNDLLLVNDSINVGVGEITHLSGRILSPSGEPVRGAFVEIWQCDNHGSYLHSKSSNREKYDSNFQGYGRFLTDSKGRYYFRTIKPVPYPGRTPHIHFAVNQNGERLLTTQMLIKGNAQNERDGVFRQIKEPKLRELVMADFTPLADSKIGELVANFDLILGKTPHEDEDGKIRGGLARPRRG</sequence>
<dbReference type="EMBL" id="CP036298">
    <property type="protein sequence ID" value="QDV22858.1"/>
    <property type="molecule type" value="Genomic_DNA"/>
</dbReference>
<dbReference type="EC" id="1.13.11.3" evidence="5"/>
<dbReference type="CDD" id="cd03459">
    <property type="entry name" value="3_4-PCD"/>
    <property type="match status" value="1"/>
</dbReference>
<dbReference type="InterPro" id="IPR000627">
    <property type="entry name" value="Intradiol_dOase_C"/>
</dbReference>
<dbReference type="PROSITE" id="PS00083">
    <property type="entry name" value="INTRADIOL_DIOXYGENAS"/>
    <property type="match status" value="1"/>
</dbReference>
<comment type="similarity">
    <text evidence="1">Belongs to the intradiol ring-cleavage dioxygenase family.</text>
</comment>
<dbReference type="SUPFAM" id="SSF49482">
    <property type="entry name" value="Aromatic compound dioxygenase"/>
    <property type="match status" value="1"/>
</dbReference>
<gene>
    <name evidence="5" type="primary">pcaH</name>
    <name evidence="5" type="ORF">Q31a_11500</name>
</gene>
<dbReference type="InterPro" id="IPR050770">
    <property type="entry name" value="Intradiol_RC_Dioxygenase"/>
</dbReference>
<dbReference type="Gene3D" id="2.60.130.10">
    <property type="entry name" value="Aromatic compound dioxygenase"/>
    <property type="match status" value="1"/>
</dbReference>
<dbReference type="PANTHER" id="PTHR33711">
    <property type="entry name" value="DIOXYGENASE, PUTATIVE (AFU_ORTHOLOGUE AFUA_2G02910)-RELATED"/>
    <property type="match status" value="1"/>
</dbReference>
<dbReference type="InterPro" id="IPR006311">
    <property type="entry name" value="TAT_signal"/>
</dbReference>
<organism evidence="5 6">
    <name type="scientific">Aureliella helgolandensis</name>
    <dbReference type="NCBI Taxonomy" id="2527968"/>
    <lineage>
        <taxon>Bacteria</taxon>
        <taxon>Pseudomonadati</taxon>
        <taxon>Planctomycetota</taxon>
        <taxon>Planctomycetia</taxon>
        <taxon>Pirellulales</taxon>
        <taxon>Pirellulaceae</taxon>
        <taxon>Aureliella</taxon>
    </lineage>
</organism>